<dbReference type="GO" id="GO:0016779">
    <property type="term" value="F:nucleotidyltransferase activity"/>
    <property type="evidence" value="ECO:0007669"/>
    <property type="project" value="InterPro"/>
</dbReference>
<dbReference type="EMBL" id="WVUD01000038">
    <property type="protein sequence ID" value="MYL84661.1"/>
    <property type="molecule type" value="Genomic_DNA"/>
</dbReference>
<feature type="domain" description="Mannose-6-phosphate isomerase type II C-terminal" evidence="1">
    <location>
        <begin position="4"/>
        <end position="86"/>
    </location>
</feature>
<gene>
    <name evidence="2" type="ORF">GTA51_16215</name>
</gene>
<dbReference type="GO" id="GO:0005976">
    <property type="term" value="P:polysaccharide metabolic process"/>
    <property type="evidence" value="ECO:0007669"/>
    <property type="project" value="InterPro"/>
</dbReference>
<dbReference type="OrthoDB" id="9806359at2"/>
<dbReference type="Pfam" id="PF01050">
    <property type="entry name" value="MannoseP_isomer"/>
    <property type="match status" value="1"/>
</dbReference>
<accession>A0A7C9IML6</accession>
<sequence>MITIEKPWGKEEIIETNQRYTVKRLTMWKNMRCSLQYHNLKCETIVVVSGVLRIIQGDSPKSLDAKDYHPGECVTLKPGVVHRMECAEDCVYLEASTSELNDVVRLEDDYNRA</sequence>
<dbReference type="SUPFAM" id="SSF51182">
    <property type="entry name" value="RmlC-like cupins"/>
    <property type="match status" value="1"/>
</dbReference>
<dbReference type="Proteomes" id="UP000482487">
    <property type="component" value="Unassembled WGS sequence"/>
</dbReference>
<comment type="caution">
    <text evidence="2">The sequence shown here is derived from an EMBL/GenBank/DDBJ whole genome shotgun (WGS) entry which is preliminary data.</text>
</comment>
<dbReference type="InterPro" id="IPR011051">
    <property type="entry name" value="RmlC_Cupin_sf"/>
</dbReference>
<protein>
    <submittedName>
        <fullName evidence="2">Cupin</fullName>
    </submittedName>
</protein>
<proteinExistence type="predicted"/>
<dbReference type="Gene3D" id="2.60.120.10">
    <property type="entry name" value="Jelly Rolls"/>
    <property type="match status" value="1"/>
</dbReference>
<keyword evidence="3" id="KW-1185">Reference proteome</keyword>
<organism evidence="2 3">
    <name type="scientific">Solidesulfovibrio aerotolerans</name>
    <dbReference type="NCBI Taxonomy" id="295255"/>
    <lineage>
        <taxon>Bacteria</taxon>
        <taxon>Pseudomonadati</taxon>
        <taxon>Thermodesulfobacteriota</taxon>
        <taxon>Desulfovibrionia</taxon>
        <taxon>Desulfovibrionales</taxon>
        <taxon>Desulfovibrionaceae</taxon>
        <taxon>Solidesulfovibrio</taxon>
    </lineage>
</organism>
<evidence type="ECO:0000313" key="2">
    <source>
        <dbReference type="EMBL" id="MYL84661.1"/>
    </source>
</evidence>
<dbReference type="InterPro" id="IPR014710">
    <property type="entry name" value="RmlC-like_jellyroll"/>
</dbReference>
<reference evidence="2 3" key="1">
    <citation type="submission" date="2020-01" db="EMBL/GenBank/DDBJ databases">
        <title>Genome sequence of Desulfovibrio aerotolerans DSM 16695(T).</title>
        <authorList>
            <person name="Karnachuk O."/>
            <person name="Avakyan M."/>
            <person name="Mardanov A."/>
            <person name="Kadnikov V."/>
            <person name="Ravin N."/>
        </authorList>
    </citation>
    <scope>NUCLEOTIDE SEQUENCE [LARGE SCALE GENOMIC DNA]</scope>
    <source>
        <strain evidence="2 3">DSM 16695</strain>
    </source>
</reference>
<dbReference type="AlphaFoldDB" id="A0A7C9IML6"/>
<dbReference type="InterPro" id="IPR001538">
    <property type="entry name" value="Man6P_isomerase-2_C"/>
</dbReference>
<evidence type="ECO:0000313" key="3">
    <source>
        <dbReference type="Proteomes" id="UP000482487"/>
    </source>
</evidence>
<dbReference type="RefSeq" id="WP_160962883.1">
    <property type="nucleotide sequence ID" value="NZ_WVUD01000038.1"/>
</dbReference>
<name>A0A7C9IML6_9BACT</name>
<evidence type="ECO:0000259" key="1">
    <source>
        <dbReference type="Pfam" id="PF01050"/>
    </source>
</evidence>